<gene>
    <name evidence="12" type="ORF">DGAL_LOCUS2531</name>
</gene>
<comment type="function">
    <text evidence="9">Zinc metalloprotease that mediates intramembrane proteolysis of proteins such as ATF6, ATF6B, SREBF1/SREBP1 and SREBF2/SREBP2. Catalyzes the second step in the proteolytic activation of the sterol regulatory element-binding proteins (SREBPs) SREBF1/SREBP1 and SREBF2/SREBP2: cleaves SREBPs within the first transmembrane segment, thereby releasing the N-terminal segment with a portion of the transmembrane segment attached. Mature N-terminal SREBP fragments shuttle to the nucleus and activate gene transcription. Also mediates the second step in the proteolytic activation of the cyclic AMP-dependent transcription factor ATF-6 (ATF6 and ATF6B). Involved in intramembrane proteolysis during bone formation. In astrocytes and osteoblasts, upon DNA damage and ER stress, mediates the second step of the regulated intramembrane proteolytic activation of the transcription factor CREB3L1, leading to the inhibition of cell-cycle progression.</text>
</comment>
<feature type="transmembrane region" description="Helical" evidence="10">
    <location>
        <begin position="495"/>
        <end position="513"/>
    </location>
</feature>
<evidence type="ECO:0000256" key="10">
    <source>
        <dbReference type="SAM" id="Phobius"/>
    </source>
</evidence>
<dbReference type="EC" id="3.4.24.85" evidence="3"/>
<evidence type="ECO:0000256" key="2">
    <source>
        <dbReference type="ARBA" id="ARBA00004127"/>
    </source>
</evidence>
<organism evidence="12 13">
    <name type="scientific">Daphnia galeata</name>
    <dbReference type="NCBI Taxonomy" id="27404"/>
    <lineage>
        <taxon>Eukaryota</taxon>
        <taxon>Metazoa</taxon>
        <taxon>Ecdysozoa</taxon>
        <taxon>Arthropoda</taxon>
        <taxon>Crustacea</taxon>
        <taxon>Branchiopoda</taxon>
        <taxon>Diplostraca</taxon>
        <taxon>Cladocera</taxon>
        <taxon>Anomopoda</taxon>
        <taxon>Daphniidae</taxon>
        <taxon>Daphnia</taxon>
    </lineage>
</organism>
<evidence type="ECO:0000313" key="12">
    <source>
        <dbReference type="EMBL" id="CAH0100309.1"/>
    </source>
</evidence>
<evidence type="ECO:0000259" key="11">
    <source>
        <dbReference type="SMART" id="SM00992"/>
    </source>
</evidence>
<dbReference type="EMBL" id="CAKKLH010000035">
    <property type="protein sequence ID" value="CAH0100309.1"/>
    <property type="molecule type" value="Genomic_DNA"/>
</dbReference>
<protein>
    <recommendedName>
        <fullName evidence="4">Membrane-bound transcription factor site-2 protease</fullName>
        <ecNumber evidence="3">3.4.24.85</ecNumber>
    </recommendedName>
    <alternativeName>
        <fullName evidence="8">Endopeptidase S2P</fullName>
    </alternativeName>
</protein>
<dbReference type="GO" id="GO:0003677">
    <property type="term" value="F:DNA binding"/>
    <property type="evidence" value="ECO:0007669"/>
    <property type="project" value="InterPro"/>
</dbReference>
<feature type="transmembrane region" description="Helical" evidence="10">
    <location>
        <begin position="74"/>
        <end position="99"/>
    </location>
</feature>
<dbReference type="Proteomes" id="UP000789390">
    <property type="component" value="Unassembled WGS sequence"/>
</dbReference>
<reference evidence="12" key="1">
    <citation type="submission" date="2021-11" db="EMBL/GenBank/DDBJ databases">
        <authorList>
            <person name="Schell T."/>
        </authorList>
    </citation>
    <scope>NUCLEOTIDE SEQUENCE</scope>
    <source>
        <strain evidence="12">M5</strain>
    </source>
</reference>
<evidence type="ECO:0000256" key="5">
    <source>
        <dbReference type="ARBA" id="ARBA00022692"/>
    </source>
</evidence>
<dbReference type="GO" id="GO:0031293">
    <property type="term" value="P:membrane protein intracellular domain proteolysis"/>
    <property type="evidence" value="ECO:0007669"/>
    <property type="project" value="TreeGrafter"/>
</dbReference>
<dbReference type="PANTHER" id="PTHR13325">
    <property type="entry name" value="PROTEASE M50 MEMBRANE-BOUND TRANSCRIPTION FACTOR SITE 2 PROTEASE"/>
    <property type="match status" value="1"/>
</dbReference>
<evidence type="ECO:0000256" key="8">
    <source>
        <dbReference type="ARBA" id="ARBA00032658"/>
    </source>
</evidence>
<keyword evidence="6 10" id="KW-1133">Transmembrane helix</keyword>
<dbReference type="NCBIfam" id="TIGR02097">
    <property type="entry name" value="yccV"/>
    <property type="match status" value="1"/>
</dbReference>
<dbReference type="GO" id="GO:0004222">
    <property type="term" value="F:metalloendopeptidase activity"/>
    <property type="evidence" value="ECO:0007669"/>
    <property type="project" value="InterPro"/>
</dbReference>
<feature type="transmembrane region" description="Helical" evidence="10">
    <location>
        <begin position="128"/>
        <end position="145"/>
    </location>
</feature>
<dbReference type="AlphaFoldDB" id="A0A8J2WI46"/>
<comment type="subcellular location">
    <subcellularLocation>
        <location evidence="2">Endomembrane system</location>
        <topology evidence="2">Multi-pass membrane protein</topology>
    </subcellularLocation>
</comment>
<evidence type="ECO:0000256" key="3">
    <source>
        <dbReference type="ARBA" id="ARBA00012347"/>
    </source>
</evidence>
<evidence type="ECO:0000256" key="6">
    <source>
        <dbReference type="ARBA" id="ARBA00022989"/>
    </source>
</evidence>
<dbReference type="CDD" id="cd05709">
    <property type="entry name" value="S2P-M50"/>
    <property type="match status" value="1"/>
</dbReference>
<keyword evidence="13" id="KW-1185">Reference proteome</keyword>
<accession>A0A8J2WI46</accession>
<dbReference type="GO" id="GO:0016020">
    <property type="term" value="C:membrane"/>
    <property type="evidence" value="ECO:0007669"/>
    <property type="project" value="InterPro"/>
</dbReference>
<keyword evidence="7 10" id="KW-0472">Membrane</keyword>
<evidence type="ECO:0000256" key="1">
    <source>
        <dbReference type="ARBA" id="ARBA00001350"/>
    </source>
</evidence>
<dbReference type="InterPro" id="IPR008915">
    <property type="entry name" value="Peptidase_M50"/>
</dbReference>
<dbReference type="PRINTS" id="PR01000">
    <property type="entry name" value="SREBPS2PTASE"/>
</dbReference>
<sequence length="745" mass="84763">MMDATTVLGSVILLHICIYYLDRYLKEKNSQRYASFLNRVPVKIDFMNVRWATSMFNKALCNWAMMRLNFLCRWYNIGTVITLLLFIPSLILLASTAIVSFDNMMHFKKEEAMLQPVVPGVNLPSYDLPYYLITLLVCTVVHEIGHAIAALSDQVPLVSIGLIIWLIIPAAFVELPISNVAGLSPWKQLKIYCAGVWHNIVLSALAFVMLLMLPILLIPLFQSGDGVSVINLNAYSTDGHHDFQIGDQLTHINDCRVTGAESWKRCLTAVLHESSGFCVDNSYLSSMSPSDQSGCCNDSELSRSHLCFLSLQDIVPKKHYCLRAREVSQLSLAWCSNHIGCSNQSCLMPSFHSESVNETDFSRLIIVKRKNADPILFVGLPNEIYLSVYVSDYVPRIFIGPQFINFIEHLLRYIFSFSAGLAILNVVPCMFMDGQHIVGALSEIVFEGRGNISLKRQIQCALVFLGTSLVVINIAFGVLTVILNDSDDSSWMTLFQLNFKFGVSVFGVWAILSKQVGGLKRLYHSKMPRLTRRDTVQLCLLLLVVPFQFWLSHEFRQPRPALKAIMEFMDGCQGSLTLYSTKCWESITLLVENIIGSPRQQDELPGESPAKEVLEYRNLQNNMFASSTVPRYSRSPDVHFRIGDVVLHKHKQLRGVIVGWDYKAQAPPEYLKEFYKTKDENQPNYLVAIDTRDRINPQFIYTPDENLQQLTNVRVIHPNLEEYFEHYDGNRYSPRPWLQAMYPKD</sequence>
<dbReference type="GO" id="GO:1905897">
    <property type="term" value="P:regulation of response to endoplasmic reticulum stress"/>
    <property type="evidence" value="ECO:0007669"/>
    <property type="project" value="TreeGrafter"/>
</dbReference>
<dbReference type="Gene3D" id="2.30.30.390">
    <property type="entry name" value="Hemimethylated DNA-binding domain"/>
    <property type="match status" value="1"/>
</dbReference>
<evidence type="ECO:0000256" key="7">
    <source>
        <dbReference type="ARBA" id="ARBA00023136"/>
    </source>
</evidence>
<dbReference type="GO" id="GO:0005737">
    <property type="term" value="C:cytoplasm"/>
    <property type="evidence" value="ECO:0007669"/>
    <property type="project" value="TreeGrafter"/>
</dbReference>
<dbReference type="InterPro" id="IPR001193">
    <property type="entry name" value="MBTPS2"/>
</dbReference>
<evidence type="ECO:0000256" key="4">
    <source>
        <dbReference type="ARBA" id="ARBA00014400"/>
    </source>
</evidence>
<dbReference type="InterPro" id="IPR036623">
    <property type="entry name" value="Hemimethylated_DNA-bd_sf"/>
</dbReference>
<dbReference type="PANTHER" id="PTHR13325:SF3">
    <property type="entry name" value="MEMBRANE-BOUND TRANSCRIPTION FACTOR SITE-2 PROTEASE"/>
    <property type="match status" value="1"/>
</dbReference>
<feature type="transmembrane region" description="Helical" evidence="10">
    <location>
        <begin position="534"/>
        <end position="551"/>
    </location>
</feature>
<dbReference type="InterPro" id="IPR011722">
    <property type="entry name" value="Hemimethylated_DNA-bd_dom"/>
</dbReference>
<feature type="domain" description="Hemimethylated DNA-binding" evidence="11">
    <location>
        <begin position="637"/>
        <end position="735"/>
    </location>
</feature>
<feature type="transmembrane region" description="Helical" evidence="10">
    <location>
        <begin position="461"/>
        <end position="483"/>
    </location>
</feature>
<evidence type="ECO:0000256" key="9">
    <source>
        <dbReference type="ARBA" id="ARBA00045828"/>
    </source>
</evidence>
<proteinExistence type="predicted"/>
<comment type="caution">
    <text evidence="12">The sequence shown here is derived from an EMBL/GenBank/DDBJ whole genome shotgun (WGS) entry which is preliminary data.</text>
</comment>
<comment type="catalytic activity">
    <reaction evidence="1">
        <text>Cleaves several transcription factors that are type-2 transmembrane proteins within membrane-spanning domains. Known substrates include sterol regulatory element-binding protein (SREBP) -1, SREBP-2 and forms of the transcriptional activator ATF6. SREBP-2 is cleaved at the site 477-DRSRILL-|-CVLTFLCLSFNPLTSLLQWGGA-505. The residues Asn-Pro, 11 residues distal to the site of cleavage in the membrane-spanning domain, are important for cleavage by S2P endopeptidase. Replacement of either of these residues does not prevent cleavage, but there is no cleavage if both of these residues are replaced.</text>
        <dbReference type="EC" id="3.4.24.85"/>
    </reaction>
</comment>
<name>A0A8J2WI46_9CRUS</name>
<evidence type="ECO:0000313" key="13">
    <source>
        <dbReference type="Proteomes" id="UP000789390"/>
    </source>
</evidence>
<dbReference type="Pfam" id="PF02163">
    <property type="entry name" value="Peptidase_M50"/>
    <property type="match status" value="1"/>
</dbReference>
<feature type="transmembrane region" description="Helical" evidence="10">
    <location>
        <begin position="197"/>
        <end position="221"/>
    </location>
</feature>
<feature type="transmembrane region" description="Helical" evidence="10">
    <location>
        <begin position="6"/>
        <end position="22"/>
    </location>
</feature>
<feature type="transmembrane region" description="Helical" evidence="10">
    <location>
        <begin position="157"/>
        <end position="177"/>
    </location>
</feature>
<dbReference type="SUPFAM" id="SSF141255">
    <property type="entry name" value="YccV-like"/>
    <property type="match status" value="1"/>
</dbReference>
<dbReference type="OrthoDB" id="69989at2759"/>
<dbReference type="Pfam" id="PF08755">
    <property type="entry name" value="YccV-like"/>
    <property type="match status" value="1"/>
</dbReference>
<dbReference type="SMART" id="SM00992">
    <property type="entry name" value="YccV-like"/>
    <property type="match status" value="1"/>
</dbReference>
<keyword evidence="5 10" id="KW-0812">Transmembrane</keyword>
<dbReference type="GO" id="GO:0012505">
    <property type="term" value="C:endomembrane system"/>
    <property type="evidence" value="ECO:0007669"/>
    <property type="project" value="UniProtKB-SubCell"/>
</dbReference>